<reference evidence="1" key="1">
    <citation type="submission" date="2018-11" db="EMBL/GenBank/DDBJ databases">
        <authorList>
            <consortium name="Pathogen Informatics"/>
        </authorList>
    </citation>
    <scope>NUCLEOTIDE SEQUENCE</scope>
</reference>
<name>A0A448WFU7_9PLAT</name>
<evidence type="ECO:0000313" key="2">
    <source>
        <dbReference type="Proteomes" id="UP000784294"/>
    </source>
</evidence>
<dbReference type="EMBL" id="CAAALY010009883">
    <property type="protein sequence ID" value="VEL10766.1"/>
    <property type="molecule type" value="Genomic_DNA"/>
</dbReference>
<dbReference type="Proteomes" id="UP000784294">
    <property type="component" value="Unassembled WGS sequence"/>
</dbReference>
<comment type="caution">
    <text evidence="1">The sequence shown here is derived from an EMBL/GenBank/DDBJ whole genome shotgun (WGS) entry which is preliminary data.</text>
</comment>
<organism evidence="1 2">
    <name type="scientific">Protopolystoma xenopodis</name>
    <dbReference type="NCBI Taxonomy" id="117903"/>
    <lineage>
        <taxon>Eukaryota</taxon>
        <taxon>Metazoa</taxon>
        <taxon>Spiralia</taxon>
        <taxon>Lophotrochozoa</taxon>
        <taxon>Platyhelminthes</taxon>
        <taxon>Monogenea</taxon>
        <taxon>Polyopisthocotylea</taxon>
        <taxon>Polystomatidea</taxon>
        <taxon>Polystomatidae</taxon>
        <taxon>Protopolystoma</taxon>
    </lineage>
</organism>
<dbReference type="AlphaFoldDB" id="A0A448WFU7"/>
<protein>
    <submittedName>
        <fullName evidence="1">Uncharacterized protein</fullName>
    </submittedName>
</protein>
<sequence length="115" mass="12829">MTRECWYVRTRLAGSADSERADPKSESHEDESVRCCISSTLALTWRVGSTEAWLASAVGLQVSGSVDSLWCPITGRAASKQAPEHQSRQDNWRRSEYSGLVRLVWRCRATIASLV</sequence>
<evidence type="ECO:0000313" key="1">
    <source>
        <dbReference type="EMBL" id="VEL10766.1"/>
    </source>
</evidence>
<keyword evidence="2" id="KW-1185">Reference proteome</keyword>
<accession>A0A448WFU7</accession>
<proteinExistence type="predicted"/>
<gene>
    <name evidence="1" type="ORF">PXEA_LOCUS4206</name>
</gene>